<sequence>MIGTMGTGTTAGIFFLLFVKVHFFLSFGLYRKMCWETLLQLLVITFFPPSLPGLTRKSWRLSGGRRRARVSPEAAELSTNIKDESINYSKQLPAPCRVFFCLLMLFFSPVIARLAFLSEEI</sequence>
<protein>
    <submittedName>
        <fullName evidence="2">Uncharacterized protein</fullName>
    </submittedName>
</protein>
<evidence type="ECO:0000256" key="1">
    <source>
        <dbReference type="SAM" id="Phobius"/>
    </source>
</evidence>
<reference evidence="2" key="1">
    <citation type="journal article" date="2023" name="Mol. Phylogenet. Evol.">
        <title>Genome-scale phylogeny and comparative genomics of the fungal order Sordariales.</title>
        <authorList>
            <person name="Hensen N."/>
            <person name="Bonometti L."/>
            <person name="Westerberg I."/>
            <person name="Brannstrom I.O."/>
            <person name="Guillou S."/>
            <person name="Cros-Aarteil S."/>
            <person name="Calhoun S."/>
            <person name="Haridas S."/>
            <person name="Kuo A."/>
            <person name="Mondo S."/>
            <person name="Pangilinan J."/>
            <person name="Riley R."/>
            <person name="LaButti K."/>
            <person name="Andreopoulos B."/>
            <person name="Lipzen A."/>
            <person name="Chen C."/>
            <person name="Yan M."/>
            <person name="Daum C."/>
            <person name="Ng V."/>
            <person name="Clum A."/>
            <person name="Steindorff A."/>
            <person name="Ohm R.A."/>
            <person name="Martin F."/>
            <person name="Silar P."/>
            <person name="Natvig D.O."/>
            <person name="Lalanne C."/>
            <person name="Gautier V."/>
            <person name="Ament-Velasquez S.L."/>
            <person name="Kruys A."/>
            <person name="Hutchinson M.I."/>
            <person name="Powell A.J."/>
            <person name="Barry K."/>
            <person name="Miller A.N."/>
            <person name="Grigoriev I.V."/>
            <person name="Debuchy R."/>
            <person name="Gladieux P."/>
            <person name="Hiltunen Thoren M."/>
            <person name="Johannesson H."/>
        </authorList>
    </citation>
    <scope>NUCLEOTIDE SEQUENCE</scope>
    <source>
        <strain evidence="2">PSN309</strain>
    </source>
</reference>
<keyword evidence="1" id="KW-0472">Membrane</keyword>
<keyword evidence="1" id="KW-1133">Transmembrane helix</keyword>
<feature type="transmembrane region" description="Helical" evidence="1">
    <location>
        <begin position="12"/>
        <end position="31"/>
    </location>
</feature>
<organism evidence="2 3">
    <name type="scientific">Podospora australis</name>
    <dbReference type="NCBI Taxonomy" id="1536484"/>
    <lineage>
        <taxon>Eukaryota</taxon>
        <taxon>Fungi</taxon>
        <taxon>Dikarya</taxon>
        <taxon>Ascomycota</taxon>
        <taxon>Pezizomycotina</taxon>
        <taxon>Sordariomycetes</taxon>
        <taxon>Sordariomycetidae</taxon>
        <taxon>Sordariales</taxon>
        <taxon>Podosporaceae</taxon>
        <taxon>Podospora</taxon>
    </lineage>
</organism>
<proteinExistence type="predicted"/>
<evidence type="ECO:0000313" key="3">
    <source>
        <dbReference type="Proteomes" id="UP001302126"/>
    </source>
</evidence>
<dbReference type="EMBL" id="MU864350">
    <property type="protein sequence ID" value="KAK4193655.1"/>
    <property type="molecule type" value="Genomic_DNA"/>
</dbReference>
<accession>A0AAN6X697</accession>
<reference evidence="2" key="2">
    <citation type="submission" date="2023-05" db="EMBL/GenBank/DDBJ databases">
        <authorList>
            <consortium name="Lawrence Berkeley National Laboratory"/>
            <person name="Steindorff A."/>
            <person name="Hensen N."/>
            <person name="Bonometti L."/>
            <person name="Westerberg I."/>
            <person name="Brannstrom I.O."/>
            <person name="Guillou S."/>
            <person name="Cros-Aarteil S."/>
            <person name="Calhoun S."/>
            <person name="Haridas S."/>
            <person name="Kuo A."/>
            <person name="Mondo S."/>
            <person name="Pangilinan J."/>
            <person name="Riley R."/>
            <person name="Labutti K."/>
            <person name="Andreopoulos B."/>
            <person name="Lipzen A."/>
            <person name="Chen C."/>
            <person name="Yanf M."/>
            <person name="Daum C."/>
            <person name="Ng V."/>
            <person name="Clum A."/>
            <person name="Ohm R."/>
            <person name="Martin F."/>
            <person name="Silar P."/>
            <person name="Natvig D."/>
            <person name="Lalanne C."/>
            <person name="Gautier V."/>
            <person name="Ament-Velasquez S.L."/>
            <person name="Kruys A."/>
            <person name="Hutchinson M.I."/>
            <person name="Powell A.J."/>
            <person name="Barry K."/>
            <person name="Miller A.N."/>
            <person name="Grigoriev I.V."/>
            <person name="Debuchy R."/>
            <person name="Gladieux P."/>
            <person name="Thoren M.H."/>
            <person name="Johannesson H."/>
        </authorList>
    </citation>
    <scope>NUCLEOTIDE SEQUENCE</scope>
    <source>
        <strain evidence="2">PSN309</strain>
    </source>
</reference>
<keyword evidence="3" id="KW-1185">Reference proteome</keyword>
<keyword evidence="1" id="KW-0812">Transmembrane</keyword>
<evidence type="ECO:0000313" key="2">
    <source>
        <dbReference type="EMBL" id="KAK4193655.1"/>
    </source>
</evidence>
<gene>
    <name evidence="2" type="ORF">QBC35DRAFT_2611</name>
</gene>
<dbReference type="Proteomes" id="UP001302126">
    <property type="component" value="Unassembled WGS sequence"/>
</dbReference>
<comment type="caution">
    <text evidence="2">The sequence shown here is derived from an EMBL/GenBank/DDBJ whole genome shotgun (WGS) entry which is preliminary data.</text>
</comment>
<name>A0AAN6X697_9PEZI</name>
<dbReference type="AlphaFoldDB" id="A0AAN6X697"/>
<feature type="transmembrane region" description="Helical" evidence="1">
    <location>
        <begin position="98"/>
        <end position="116"/>
    </location>
</feature>